<keyword evidence="2" id="KW-1185">Reference proteome</keyword>
<organism evidence="1 2">
    <name type="scientific">Holothuria leucospilota</name>
    <name type="common">Black long sea cucumber</name>
    <name type="synonym">Mertensiothuria leucospilota</name>
    <dbReference type="NCBI Taxonomy" id="206669"/>
    <lineage>
        <taxon>Eukaryota</taxon>
        <taxon>Metazoa</taxon>
        <taxon>Echinodermata</taxon>
        <taxon>Eleutherozoa</taxon>
        <taxon>Echinozoa</taxon>
        <taxon>Holothuroidea</taxon>
        <taxon>Aspidochirotacea</taxon>
        <taxon>Aspidochirotida</taxon>
        <taxon>Holothuriidae</taxon>
        <taxon>Holothuria</taxon>
    </lineage>
</organism>
<evidence type="ECO:0000313" key="2">
    <source>
        <dbReference type="Proteomes" id="UP001152320"/>
    </source>
</evidence>
<comment type="caution">
    <text evidence="1">The sequence shown here is derived from an EMBL/GenBank/DDBJ whole genome shotgun (WGS) entry which is preliminary data.</text>
</comment>
<gene>
    <name evidence="1" type="ORF">HOLleu_25581</name>
</gene>
<protein>
    <submittedName>
        <fullName evidence="1">Uncharacterized protein</fullName>
    </submittedName>
</protein>
<evidence type="ECO:0000313" key="1">
    <source>
        <dbReference type="EMBL" id="KAJ8032142.1"/>
    </source>
</evidence>
<name>A0A9Q1H1Y1_HOLLE</name>
<reference evidence="1" key="1">
    <citation type="submission" date="2021-10" db="EMBL/GenBank/DDBJ databases">
        <title>Tropical sea cucumber genome reveals ecological adaptation and Cuvierian tubules defense mechanism.</title>
        <authorList>
            <person name="Chen T."/>
        </authorList>
    </citation>
    <scope>NUCLEOTIDE SEQUENCE</scope>
    <source>
        <strain evidence="1">Nanhai2018</strain>
        <tissue evidence="1">Muscle</tissue>
    </source>
</reference>
<sequence length="69" mass="7831">MAKWQFAEKMLLIIAVLFFTGVGVAPTTAIVTDASTTANFKTSFRTRYFKMLTIEQTRCSNKLADFHLH</sequence>
<dbReference type="Proteomes" id="UP001152320">
    <property type="component" value="Chromosome 12"/>
</dbReference>
<proteinExistence type="predicted"/>
<accession>A0A9Q1H1Y1</accession>
<dbReference type="EMBL" id="JAIZAY010000012">
    <property type="protein sequence ID" value="KAJ8032142.1"/>
    <property type="molecule type" value="Genomic_DNA"/>
</dbReference>
<dbReference type="AlphaFoldDB" id="A0A9Q1H1Y1"/>